<dbReference type="Gene3D" id="3.80.10.10">
    <property type="entry name" value="Ribonuclease Inhibitor"/>
    <property type="match status" value="1"/>
</dbReference>
<dbReference type="Proteomes" id="UP000006352">
    <property type="component" value="Unassembled WGS sequence"/>
</dbReference>
<sequence length="569" mass="64203">MPPNASRGMAASRTSLQCDDILFEIFQNLHPPNVQYGTPGSSKIEARKTLARCARVCKAFLPYALDHLWWEIDSISVALKVLPVLCVTSAKEVLIENTGEWVYIELPSPSVLVRRPIAQAQLPMDNILPHELIRYRLYAARVHKLHVSSEVWDDVLPRIKHVTRLLGGPLFPSIEELEYSSLDPIIHLTTIFPYIAATGSSLSCLSVRTSRVTRFFWEAMQDLDVLQPIIPACSGIHQLSLNGHWHSSSAASFIGAFIHLKTIQFVGSVDSALMRTFATLPDLAELHIRVERVETEARTSKFRSLRKFQLEGTHFATLNRFVELCECPDVQSFRVRIITEPISFVPWILFPWAFLPLLLTTIASKVSRSLRSLDVEAALPVGTTMVTLASILSPLRAIRTLQSIKLNTTPPFTTNYNWVVGPLHEIALGWPGLKEFQVHGGTLPNALQVIFDLVSVCPRLRIIILPKVILSPPSELNTYGLSRHSLRVIYVGYSFAKSRKEARQVASLLNPVFPDLDVSGCEELERAGKEALSTRRMTVWEHVLEEMGRLRRKRVLVNHETVVFRLRRR</sequence>
<keyword evidence="2" id="KW-1185">Reference proteome</keyword>
<dbReference type="HOGENOM" id="CLU_035997_0_0_1"/>
<gene>
    <name evidence="1" type="ORF">FIBRA_02651</name>
</gene>
<dbReference type="SUPFAM" id="SSF52047">
    <property type="entry name" value="RNI-like"/>
    <property type="match status" value="1"/>
</dbReference>
<accession>J4GN10</accession>
<dbReference type="OrthoDB" id="3543113at2759"/>
<dbReference type="InParanoid" id="J4GN10"/>
<name>J4GN10_9APHY</name>
<dbReference type="RefSeq" id="XP_012179898.1">
    <property type="nucleotide sequence ID" value="XM_012324508.1"/>
</dbReference>
<dbReference type="EMBL" id="HE796994">
    <property type="protein sequence ID" value="CCM00615.1"/>
    <property type="molecule type" value="Genomic_DNA"/>
</dbReference>
<dbReference type="AlphaFoldDB" id="J4GN10"/>
<evidence type="ECO:0000313" key="2">
    <source>
        <dbReference type="Proteomes" id="UP000006352"/>
    </source>
</evidence>
<evidence type="ECO:0000313" key="1">
    <source>
        <dbReference type="EMBL" id="CCM00615.1"/>
    </source>
</evidence>
<dbReference type="InterPro" id="IPR032675">
    <property type="entry name" value="LRR_dom_sf"/>
</dbReference>
<organism evidence="1 2">
    <name type="scientific">Fibroporia radiculosa</name>
    <dbReference type="NCBI Taxonomy" id="599839"/>
    <lineage>
        <taxon>Eukaryota</taxon>
        <taxon>Fungi</taxon>
        <taxon>Dikarya</taxon>
        <taxon>Basidiomycota</taxon>
        <taxon>Agaricomycotina</taxon>
        <taxon>Agaricomycetes</taxon>
        <taxon>Polyporales</taxon>
        <taxon>Fibroporiaceae</taxon>
        <taxon>Fibroporia</taxon>
    </lineage>
</organism>
<protein>
    <recommendedName>
        <fullName evidence="3">F-box domain-containing protein</fullName>
    </recommendedName>
</protein>
<dbReference type="GeneID" id="24095526"/>
<evidence type="ECO:0008006" key="3">
    <source>
        <dbReference type="Google" id="ProtNLM"/>
    </source>
</evidence>
<proteinExistence type="predicted"/>
<reference evidence="1 2" key="1">
    <citation type="journal article" date="2012" name="Appl. Environ. Microbiol.">
        <title>Short-read sequencing for genomic analysis of the brown rot fungus Fibroporia radiculosa.</title>
        <authorList>
            <person name="Tang J.D."/>
            <person name="Perkins A.D."/>
            <person name="Sonstegard T.S."/>
            <person name="Schroeder S.G."/>
            <person name="Burgess S.C."/>
            <person name="Diehl S.V."/>
        </authorList>
    </citation>
    <scope>NUCLEOTIDE SEQUENCE [LARGE SCALE GENOMIC DNA]</scope>
    <source>
        <strain evidence="1 2">TFFH 294</strain>
    </source>
</reference>